<feature type="compositionally biased region" description="Gly residues" evidence="6">
    <location>
        <begin position="334"/>
        <end position="344"/>
    </location>
</feature>
<dbReference type="PANTHER" id="PTHR12608">
    <property type="entry name" value="TRANSMEMBRANE PROTEIN HTP-1 RELATED"/>
    <property type="match status" value="1"/>
</dbReference>
<evidence type="ECO:0000313" key="8">
    <source>
        <dbReference type="EMBL" id="JAT75749.1"/>
    </source>
</evidence>
<accession>A0A1D2A958</accession>
<protein>
    <recommendedName>
        <fullName evidence="9">GDT1 family protein</fullName>
    </recommendedName>
</protein>
<keyword evidence="3 7" id="KW-0812">Transmembrane</keyword>
<comment type="subcellular location">
    <subcellularLocation>
        <location evidence="1">Membrane</location>
        <topology evidence="1">Multi-pass membrane protein</topology>
    </subcellularLocation>
</comment>
<feature type="transmembrane region" description="Helical" evidence="7">
    <location>
        <begin position="144"/>
        <end position="168"/>
    </location>
</feature>
<evidence type="ECO:0000256" key="2">
    <source>
        <dbReference type="ARBA" id="ARBA00009190"/>
    </source>
</evidence>
<dbReference type="GO" id="GO:0009535">
    <property type="term" value="C:chloroplast thylakoid membrane"/>
    <property type="evidence" value="ECO:0007669"/>
    <property type="project" value="TreeGrafter"/>
</dbReference>
<evidence type="ECO:0000256" key="1">
    <source>
        <dbReference type="ARBA" id="ARBA00004141"/>
    </source>
</evidence>
<dbReference type="GO" id="GO:0005794">
    <property type="term" value="C:Golgi apparatus"/>
    <property type="evidence" value="ECO:0007669"/>
    <property type="project" value="TreeGrafter"/>
</dbReference>
<keyword evidence="4 7" id="KW-1133">Transmembrane helix</keyword>
<evidence type="ECO:0000256" key="6">
    <source>
        <dbReference type="SAM" id="MobiDB-lite"/>
    </source>
</evidence>
<feature type="transmembrane region" description="Helical" evidence="7">
    <location>
        <begin position="175"/>
        <end position="198"/>
    </location>
</feature>
<name>A0A1D2A958_AUXPR</name>
<feature type="region of interest" description="Disordered" evidence="6">
    <location>
        <begin position="38"/>
        <end position="70"/>
    </location>
</feature>
<dbReference type="GO" id="GO:0015085">
    <property type="term" value="F:calcium ion transmembrane transporter activity"/>
    <property type="evidence" value="ECO:0007669"/>
    <property type="project" value="TreeGrafter"/>
</dbReference>
<dbReference type="InterPro" id="IPR049555">
    <property type="entry name" value="GDT1-like_CS"/>
</dbReference>
<dbReference type="GO" id="GO:0005384">
    <property type="term" value="F:manganese ion transmembrane transporter activity"/>
    <property type="evidence" value="ECO:0007669"/>
    <property type="project" value="TreeGrafter"/>
</dbReference>
<dbReference type="AlphaFoldDB" id="A0A1D2A958"/>
<gene>
    <name evidence="8" type="ORF">g.8434</name>
</gene>
<dbReference type="Pfam" id="PF01169">
    <property type="entry name" value="GDT1"/>
    <property type="match status" value="2"/>
</dbReference>
<dbReference type="EMBL" id="GDKF01002873">
    <property type="protein sequence ID" value="JAT75749.1"/>
    <property type="molecule type" value="Transcribed_RNA"/>
</dbReference>
<feature type="transmembrane region" description="Helical" evidence="7">
    <location>
        <begin position="92"/>
        <end position="110"/>
    </location>
</feature>
<keyword evidence="5 7" id="KW-0472">Membrane</keyword>
<evidence type="ECO:0000256" key="5">
    <source>
        <dbReference type="ARBA" id="ARBA00023136"/>
    </source>
</evidence>
<evidence type="ECO:0008006" key="9">
    <source>
        <dbReference type="Google" id="ProtNLM"/>
    </source>
</evidence>
<reference evidence="8" key="1">
    <citation type="submission" date="2015-08" db="EMBL/GenBank/DDBJ databases">
        <authorList>
            <person name="Babu N.S."/>
            <person name="Beckwith C.J."/>
            <person name="Beseler K.G."/>
            <person name="Brison A."/>
            <person name="Carone J.V."/>
            <person name="Caskin T.P."/>
            <person name="Diamond M."/>
            <person name="Durham M.E."/>
            <person name="Foxe J.M."/>
            <person name="Go M."/>
            <person name="Henderson B.A."/>
            <person name="Jones I.B."/>
            <person name="McGettigan J.A."/>
            <person name="Micheletti S.J."/>
            <person name="Nasrallah M.E."/>
            <person name="Ortiz D."/>
            <person name="Piller C.R."/>
            <person name="Privatt S.R."/>
            <person name="Schneider S.L."/>
            <person name="Sharp S."/>
            <person name="Smith T.C."/>
            <person name="Stanton J.D."/>
            <person name="Ullery H.E."/>
            <person name="Wilson R.J."/>
            <person name="Serrano M.G."/>
            <person name="Buck G."/>
            <person name="Lee V."/>
            <person name="Wang Y."/>
            <person name="Carvalho R."/>
            <person name="Voegtly L."/>
            <person name="Shi R."/>
            <person name="Duckworth R."/>
            <person name="Johnson A."/>
            <person name="Loviza R."/>
            <person name="Walstead R."/>
            <person name="Shah Z."/>
            <person name="Kiflezghi M."/>
            <person name="Wade K."/>
            <person name="Ball S.L."/>
            <person name="Bradley K.W."/>
            <person name="Asai D.J."/>
            <person name="Bowman C.A."/>
            <person name="Russell D.A."/>
            <person name="Pope W.H."/>
            <person name="Jacobs-Sera D."/>
            <person name="Hendrix R.W."/>
            <person name="Hatfull G.F."/>
        </authorList>
    </citation>
    <scope>NUCLEOTIDE SEQUENCE</scope>
</reference>
<evidence type="ECO:0000256" key="3">
    <source>
        <dbReference type="ARBA" id="ARBA00022692"/>
    </source>
</evidence>
<evidence type="ECO:0000256" key="7">
    <source>
        <dbReference type="SAM" id="Phobius"/>
    </source>
</evidence>
<evidence type="ECO:0000256" key="4">
    <source>
        <dbReference type="ARBA" id="ARBA00022989"/>
    </source>
</evidence>
<organism evidence="8">
    <name type="scientific">Auxenochlorella protothecoides</name>
    <name type="common">Green microalga</name>
    <name type="synonym">Chlorella protothecoides</name>
    <dbReference type="NCBI Taxonomy" id="3075"/>
    <lineage>
        <taxon>Eukaryota</taxon>
        <taxon>Viridiplantae</taxon>
        <taxon>Chlorophyta</taxon>
        <taxon>core chlorophytes</taxon>
        <taxon>Trebouxiophyceae</taxon>
        <taxon>Chlorellales</taxon>
        <taxon>Chlorellaceae</taxon>
        <taxon>Auxenochlorella</taxon>
    </lineage>
</organism>
<feature type="region of interest" description="Disordered" evidence="6">
    <location>
        <begin position="332"/>
        <end position="357"/>
    </location>
</feature>
<feature type="non-terminal residue" evidence="8">
    <location>
        <position position="424"/>
    </location>
</feature>
<dbReference type="GO" id="GO:0032472">
    <property type="term" value="P:Golgi calcium ion transport"/>
    <property type="evidence" value="ECO:0007669"/>
    <property type="project" value="TreeGrafter"/>
</dbReference>
<dbReference type="PROSITE" id="PS01214">
    <property type="entry name" value="UPF0016"/>
    <property type="match status" value="1"/>
</dbReference>
<dbReference type="InterPro" id="IPR001727">
    <property type="entry name" value="GDT1-like"/>
</dbReference>
<dbReference type="PANTHER" id="PTHR12608:SF6">
    <property type="entry name" value="PROTEIN PAM71, CHLOROPLASTIC"/>
    <property type="match status" value="1"/>
</dbReference>
<proteinExistence type="inferred from homology"/>
<feature type="non-terminal residue" evidence="8">
    <location>
        <position position="1"/>
    </location>
</feature>
<sequence length="424" mass="43943">HTAKMIACGALSSHAFTTRPLRHGADLARAGLVRGAPSARCVRPHGAHDRHPPRSSLQSSSSRDRTGSKALKTLQISAQGTEADGARPRRHAASIVMLLGMLALSSWHPVTALASPLDLIASSPAGPGPLIPGFLGDSTLREGAVSAFFLIFLSELGDKTFFLALLLALQLPRGLVFAGTWGALAIMTLLSVGLGRALHVAQVVVPSLPGGIPLDDGLAVVLLAAFGVQALLSVPDADEAVEDERAGAEGLVGGLLAKSGNGIGGSLGLVASCFALVFAAEWGDKSFLATIALSAASDPLGVRGVGRGGQAVPLQHWRRAGRAGWAWRGLRPGHPGGQRAGWGGQPPHRADSERRPVPGLCSQHGLRHCHGGARLHPVIALPRPHAWGRAPGRSDVVLGALEPLDEYIEEHLGLDGNILMTAKK</sequence>
<dbReference type="GO" id="GO:0032468">
    <property type="term" value="P:Golgi calcium ion homeostasis"/>
    <property type="evidence" value="ECO:0007669"/>
    <property type="project" value="TreeGrafter"/>
</dbReference>
<comment type="similarity">
    <text evidence="2">Belongs to the GDT1 family.</text>
</comment>